<evidence type="ECO:0000256" key="11">
    <source>
        <dbReference type="ARBA" id="ARBA00023180"/>
    </source>
</evidence>
<keyword evidence="7" id="KW-0297">G-protein coupled receptor</keyword>
<evidence type="ECO:0000256" key="5">
    <source>
        <dbReference type="ARBA" id="ARBA00022729"/>
    </source>
</evidence>
<feature type="transmembrane region" description="Helical" evidence="13">
    <location>
        <begin position="791"/>
        <end position="813"/>
    </location>
</feature>
<reference evidence="16 17" key="1">
    <citation type="journal article" date="2023" name="Genes (Basel)">
        <title>Chromosome-Level Genome Assembly and Circadian Gene Repertoire of the Patagonia Blennie Eleginops maclovinus-The Closest Ancestral Proxy of Antarctic Cryonotothenioids.</title>
        <authorList>
            <person name="Cheng C.C."/>
            <person name="Rivera-Colon A.G."/>
            <person name="Minhas B.F."/>
            <person name="Wilson L."/>
            <person name="Rayamajhi N."/>
            <person name="Vargas-Chacoff L."/>
            <person name="Catchen J.M."/>
        </authorList>
    </citation>
    <scope>NUCLEOTIDE SEQUENCE [LARGE SCALE GENOMIC DNA]</scope>
    <source>
        <strain evidence="16">JMC-PN-2008</strain>
    </source>
</reference>
<reference evidence="16 17" key="2">
    <citation type="journal article" date="2023" name="Mol. Biol. Evol.">
        <title>Genomics of Secondarily Temperate Adaptation in the Only Non-Antarctic Icefish.</title>
        <authorList>
            <person name="Rivera-Colon A.G."/>
            <person name="Rayamajhi N."/>
            <person name="Minhas B.F."/>
            <person name="Madrigal G."/>
            <person name="Bilyk K.T."/>
            <person name="Yoon V."/>
            <person name="Hune M."/>
            <person name="Gregory S."/>
            <person name="Cheng C.H.C."/>
            <person name="Catchen J.M."/>
        </authorList>
    </citation>
    <scope>NUCLEOTIDE SEQUENCE [LARGE SCALE GENOMIC DNA]</scope>
    <source>
        <strain evidence="16">JMC-PN-2008</strain>
    </source>
</reference>
<keyword evidence="8 13" id="KW-0472">Membrane</keyword>
<evidence type="ECO:0000313" key="16">
    <source>
        <dbReference type="EMBL" id="KAK5872989.1"/>
    </source>
</evidence>
<dbReference type="PROSITE" id="PS00981">
    <property type="entry name" value="G_PROTEIN_RECEP_F3_3"/>
    <property type="match status" value="1"/>
</dbReference>
<evidence type="ECO:0000256" key="9">
    <source>
        <dbReference type="ARBA" id="ARBA00023157"/>
    </source>
</evidence>
<keyword evidence="9" id="KW-1015">Disulfide bond</keyword>
<evidence type="ECO:0000256" key="12">
    <source>
        <dbReference type="ARBA" id="ARBA00023224"/>
    </source>
</evidence>
<feature type="transmembrane region" description="Helical" evidence="13">
    <location>
        <begin position="758"/>
        <end position="779"/>
    </location>
</feature>
<dbReference type="InterPro" id="IPR011500">
    <property type="entry name" value="GPCR_3_9-Cys_dom"/>
</dbReference>
<feature type="transmembrane region" description="Helical" evidence="13">
    <location>
        <begin position="706"/>
        <end position="727"/>
    </location>
</feature>
<dbReference type="Pfam" id="PF07562">
    <property type="entry name" value="NCD3G"/>
    <property type="match status" value="1"/>
</dbReference>
<keyword evidence="4 13" id="KW-0812">Transmembrane</keyword>
<evidence type="ECO:0000256" key="8">
    <source>
        <dbReference type="ARBA" id="ARBA00023136"/>
    </source>
</evidence>
<comment type="similarity">
    <text evidence="2">Belongs to the G-protein coupled receptor 3 family.</text>
</comment>
<dbReference type="InterPro" id="IPR000162">
    <property type="entry name" value="GPCR_3_mtglu_rcpt"/>
</dbReference>
<evidence type="ECO:0000313" key="17">
    <source>
        <dbReference type="Proteomes" id="UP001346869"/>
    </source>
</evidence>
<dbReference type="EMBL" id="JAUZQC010000004">
    <property type="protein sequence ID" value="KAK5872989.1"/>
    <property type="molecule type" value="Genomic_DNA"/>
</dbReference>
<evidence type="ECO:0000259" key="15">
    <source>
        <dbReference type="PROSITE" id="PS50259"/>
    </source>
</evidence>
<sequence>MTSEARSSHWFCWLTSPFRYRTCLQLMWVLLVGTSPGVWAQQGNQPQSIKIEGDIKLGGLFPMHSRGPAGVPCGEIKREKGIHRLEAMLYALDQINSDPDLLPNITLGARILDTCSRDTYALEQSLTFVQALIQKDNSDVRCSNGEPPIIPKPERVAGVIGASGSSVSIMVANVLRLFAIPQISYASTAPELSDKSRYEFFSRVVPPDSYQAQAMLDIVKAMGWNYVSTLASEGNYGESGVDAFLQISREAGGICIAQSIKIPREPRPGEFEKIIKRLMETSNARGVIIFANEDDIKRVLQTAKAANLTGHFLFVGSDSWGAKSSPIQDQEDVAEGAVTILPKRASIDGFDQYFTSRSLENNRRNIWFAEFWEDDFKCKLTRPGIKYELGRRKCTGEERIAQHSQYEQEGKVQFVIDAVYAMAHALHSMHMDLCPGYMGICDKMDPVEGRMLLHYIRSVSFNGSAGTGVMFNENGDAPGRYDIFQYQLSNVSNPGYKVIGQWTNHLRLNSEEMQWSGGDRKVPESVCSFPCESGERKKMVKGVPCCWHCELCDGYQYLLDEFSCDMCPFNMRPFKNRTGCRDTPIIKLEWSSPWAIIPVFLAILGILATSGVIVTFIRFNDTPIVRASGRELSYLLLTGIFLIYLITFFMIAEPSTGVCALRRLLLGLGMCISYSAMLTKTNRIYRIFEQGKVAVTPPKFISPGSQLIITFILISVQLLGVFIWFAVSPPHTIIDYEEQKPPNPEFARGVLKCDMGDLSLILCLSYSIVLMITCTVYAIKSRGVPENFNEAKPIGFTMYTTCIVWLAFVPIFFGTAQSTEKMFIQTTTLTVSMSLSATVSLGMLYIPKVYVIIFHPEQNVQKRKRSFKAVATAATVSVKSNDKPNGESKIVPDRSQ</sequence>
<dbReference type="InterPro" id="IPR017978">
    <property type="entry name" value="GPCR_3_C"/>
</dbReference>
<comment type="subcellular location">
    <subcellularLocation>
        <location evidence="1">Cell membrane</location>
        <topology evidence="1">Multi-pass membrane protein</topology>
    </subcellularLocation>
</comment>
<keyword evidence="3" id="KW-1003">Cell membrane</keyword>
<feature type="signal peptide" evidence="14">
    <location>
        <begin position="1"/>
        <end position="40"/>
    </location>
</feature>
<dbReference type="PRINTS" id="PR00593">
    <property type="entry name" value="MTABOTROPICR"/>
</dbReference>
<dbReference type="InterPro" id="IPR038550">
    <property type="entry name" value="GPCR_3_9-Cys_sf"/>
</dbReference>
<dbReference type="FunFam" id="3.40.50.2300:FF:000196">
    <property type="entry name" value="Glutamate metabotropic receptor 7"/>
    <property type="match status" value="1"/>
</dbReference>
<evidence type="ECO:0000256" key="3">
    <source>
        <dbReference type="ARBA" id="ARBA00022475"/>
    </source>
</evidence>
<keyword evidence="11" id="KW-0325">Glycoprotein</keyword>
<feature type="transmembrane region" description="Helical" evidence="13">
    <location>
        <begin position="833"/>
        <end position="855"/>
    </location>
</feature>
<evidence type="ECO:0000256" key="4">
    <source>
        <dbReference type="ARBA" id="ARBA00022692"/>
    </source>
</evidence>
<dbReference type="InterPro" id="IPR000337">
    <property type="entry name" value="GPCR_3"/>
</dbReference>
<gene>
    <name evidence="16" type="ORF">PBY51_013640</name>
</gene>
<keyword evidence="10" id="KW-0675">Receptor</keyword>
<evidence type="ECO:0000256" key="10">
    <source>
        <dbReference type="ARBA" id="ARBA00023170"/>
    </source>
</evidence>
<dbReference type="InterPro" id="IPR001828">
    <property type="entry name" value="ANF_lig-bd_rcpt"/>
</dbReference>
<dbReference type="PROSITE" id="PS00980">
    <property type="entry name" value="G_PROTEIN_RECEP_F3_2"/>
    <property type="match status" value="1"/>
</dbReference>
<keyword evidence="12" id="KW-0807">Transducer</keyword>
<feature type="chain" id="PRO_5042925445" description="G-protein coupled receptors family 3 profile domain-containing protein" evidence="14">
    <location>
        <begin position="41"/>
        <end position="896"/>
    </location>
</feature>
<evidence type="ECO:0000256" key="2">
    <source>
        <dbReference type="ARBA" id="ARBA00007242"/>
    </source>
</evidence>
<accession>A0AAN7Y7Y1</accession>
<keyword evidence="6 13" id="KW-1133">Transmembrane helix</keyword>
<organism evidence="16 17">
    <name type="scientific">Eleginops maclovinus</name>
    <name type="common">Patagonian blennie</name>
    <name type="synonym">Eleginus maclovinus</name>
    <dbReference type="NCBI Taxonomy" id="56733"/>
    <lineage>
        <taxon>Eukaryota</taxon>
        <taxon>Metazoa</taxon>
        <taxon>Chordata</taxon>
        <taxon>Craniata</taxon>
        <taxon>Vertebrata</taxon>
        <taxon>Euteleostomi</taxon>
        <taxon>Actinopterygii</taxon>
        <taxon>Neopterygii</taxon>
        <taxon>Teleostei</taxon>
        <taxon>Neoteleostei</taxon>
        <taxon>Acanthomorphata</taxon>
        <taxon>Eupercaria</taxon>
        <taxon>Perciformes</taxon>
        <taxon>Notothenioidei</taxon>
        <taxon>Eleginopidae</taxon>
        <taxon>Eleginops</taxon>
    </lineage>
</organism>
<dbReference type="PANTHER" id="PTHR24060">
    <property type="entry name" value="METABOTROPIC GLUTAMATE RECEPTOR"/>
    <property type="match status" value="1"/>
</dbReference>
<dbReference type="SUPFAM" id="SSF53822">
    <property type="entry name" value="Periplasmic binding protein-like I"/>
    <property type="match status" value="1"/>
</dbReference>
<dbReference type="PRINTS" id="PR01054">
    <property type="entry name" value="MTABOTROPC4R"/>
</dbReference>
<dbReference type="FunFam" id="3.40.50.2300:FF:000009">
    <property type="entry name" value="Glutamate receptor, metabotropic 4"/>
    <property type="match status" value="1"/>
</dbReference>
<dbReference type="GO" id="GO:0004930">
    <property type="term" value="F:G protein-coupled receptor activity"/>
    <property type="evidence" value="ECO:0007669"/>
    <property type="project" value="UniProtKB-KW"/>
</dbReference>
<dbReference type="AlphaFoldDB" id="A0AAN7Y7Y1"/>
<dbReference type="InterPro" id="IPR001786">
    <property type="entry name" value="GPCR_3_mGluR4"/>
</dbReference>
<evidence type="ECO:0000256" key="7">
    <source>
        <dbReference type="ARBA" id="ARBA00023040"/>
    </source>
</evidence>
<dbReference type="GO" id="GO:0005886">
    <property type="term" value="C:plasma membrane"/>
    <property type="evidence" value="ECO:0007669"/>
    <property type="project" value="UniProtKB-SubCell"/>
</dbReference>
<dbReference type="PROSITE" id="PS50259">
    <property type="entry name" value="G_PROTEIN_RECEP_F3_4"/>
    <property type="match status" value="1"/>
</dbReference>
<dbReference type="FunFam" id="2.10.50.30:FF:000001">
    <property type="entry name" value="metabotropic glutamate receptor 1"/>
    <property type="match status" value="1"/>
</dbReference>
<dbReference type="Proteomes" id="UP001346869">
    <property type="component" value="Unassembled WGS sequence"/>
</dbReference>
<dbReference type="InterPro" id="IPR017979">
    <property type="entry name" value="GPCR_3_CS"/>
</dbReference>
<feature type="transmembrane region" description="Helical" evidence="13">
    <location>
        <begin position="664"/>
        <end position="685"/>
    </location>
</feature>
<protein>
    <recommendedName>
        <fullName evidence="15">G-protein coupled receptors family 3 profile domain-containing protein</fullName>
    </recommendedName>
</protein>
<feature type="transmembrane region" description="Helical" evidence="13">
    <location>
        <begin position="632"/>
        <end position="652"/>
    </location>
</feature>
<name>A0AAN7Y7Y1_ELEMC</name>
<dbReference type="PROSITE" id="PS00979">
    <property type="entry name" value="G_PROTEIN_RECEP_F3_1"/>
    <property type="match status" value="1"/>
</dbReference>
<dbReference type="InterPro" id="IPR050726">
    <property type="entry name" value="mGluR"/>
</dbReference>
<dbReference type="Gene3D" id="2.10.50.30">
    <property type="entry name" value="GPCR, family 3, nine cysteines domain"/>
    <property type="match status" value="1"/>
</dbReference>
<dbReference type="Pfam" id="PF00003">
    <property type="entry name" value="7tm_3"/>
    <property type="match status" value="1"/>
</dbReference>
<dbReference type="PRINTS" id="PR00248">
    <property type="entry name" value="GPCRMGR"/>
</dbReference>
<evidence type="ECO:0000256" key="14">
    <source>
        <dbReference type="SAM" id="SignalP"/>
    </source>
</evidence>
<keyword evidence="17" id="KW-1185">Reference proteome</keyword>
<feature type="transmembrane region" description="Helical" evidence="13">
    <location>
        <begin position="594"/>
        <end position="620"/>
    </location>
</feature>
<dbReference type="CDD" id="cd15286">
    <property type="entry name" value="7tmC_mGluR_group3"/>
    <property type="match status" value="1"/>
</dbReference>
<keyword evidence="5 14" id="KW-0732">Signal</keyword>
<proteinExistence type="inferred from homology"/>
<dbReference type="Pfam" id="PF01094">
    <property type="entry name" value="ANF_receptor"/>
    <property type="match status" value="1"/>
</dbReference>
<evidence type="ECO:0000256" key="6">
    <source>
        <dbReference type="ARBA" id="ARBA00022989"/>
    </source>
</evidence>
<dbReference type="Gene3D" id="3.40.50.2300">
    <property type="match status" value="2"/>
</dbReference>
<dbReference type="InterPro" id="IPR028082">
    <property type="entry name" value="Peripla_BP_I"/>
</dbReference>
<dbReference type="CDD" id="cd06376">
    <property type="entry name" value="PBP1_mGluR_groupIII"/>
    <property type="match status" value="1"/>
</dbReference>
<comment type="caution">
    <text evidence="16">The sequence shown here is derived from an EMBL/GenBank/DDBJ whole genome shotgun (WGS) entry which is preliminary data.</text>
</comment>
<evidence type="ECO:0000256" key="1">
    <source>
        <dbReference type="ARBA" id="ARBA00004651"/>
    </source>
</evidence>
<evidence type="ECO:0000256" key="13">
    <source>
        <dbReference type="SAM" id="Phobius"/>
    </source>
</evidence>
<feature type="domain" description="G-protein coupled receptors family 3 profile" evidence="15">
    <location>
        <begin position="594"/>
        <end position="868"/>
    </location>
</feature>